<evidence type="ECO:0000256" key="3">
    <source>
        <dbReference type="ARBA" id="ARBA00022989"/>
    </source>
</evidence>
<evidence type="ECO:0000256" key="1">
    <source>
        <dbReference type="ARBA" id="ARBA00004141"/>
    </source>
</evidence>
<comment type="subcellular location">
    <subcellularLocation>
        <location evidence="1">Membrane</location>
        <topology evidence="1">Multi-pass membrane protein</topology>
    </subcellularLocation>
</comment>
<organism evidence="6 7">
    <name type="scientific">Roseivirga spongicola</name>
    <dbReference type="NCBI Taxonomy" id="333140"/>
    <lineage>
        <taxon>Bacteria</taxon>
        <taxon>Pseudomonadati</taxon>
        <taxon>Bacteroidota</taxon>
        <taxon>Cytophagia</taxon>
        <taxon>Cytophagales</taxon>
        <taxon>Roseivirgaceae</taxon>
        <taxon>Roseivirga</taxon>
    </lineage>
</organism>
<dbReference type="EMBL" id="LRPC01000001">
    <property type="protein sequence ID" value="KYG78022.1"/>
    <property type="molecule type" value="Genomic_DNA"/>
</dbReference>
<keyword evidence="3 5" id="KW-1133">Transmembrane helix</keyword>
<protein>
    <submittedName>
        <fullName evidence="6">Ubiquinone biosynthesis protein UbiA</fullName>
    </submittedName>
</protein>
<dbReference type="Proteomes" id="UP000075606">
    <property type="component" value="Unassembled WGS sequence"/>
</dbReference>
<proteinExistence type="predicted"/>
<keyword evidence="7" id="KW-1185">Reference proteome</keyword>
<dbReference type="GO" id="GO:0016765">
    <property type="term" value="F:transferase activity, transferring alkyl or aryl (other than methyl) groups"/>
    <property type="evidence" value="ECO:0007669"/>
    <property type="project" value="InterPro"/>
</dbReference>
<dbReference type="STRING" id="333140.AWW68_04440"/>
<feature type="transmembrane region" description="Helical" evidence="5">
    <location>
        <begin position="237"/>
        <end position="257"/>
    </location>
</feature>
<feature type="transmembrane region" description="Helical" evidence="5">
    <location>
        <begin position="269"/>
        <end position="289"/>
    </location>
</feature>
<reference evidence="6 7" key="1">
    <citation type="submission" date="2016-01" db="EMBL/GenBank/DDBJ databases">
        <title>Genome sequencing of Roseivirga spongicola UST030701-084.</title>
        <authorList>
            <person name="Selvaratnam C."/>
            <person name="Thevarajoo S."/>
            <person name="Goh K.M."/>
            <person name="Ee R."/>
            <person name="Chan K.-G."/>
            <person name="Chong C.S."/>
        </authorList>
    </citation>
    <scope>NUCLEOTIDE SEQUENCE [LARGE SCALE GENOMIC DNA]</scope>
    <source>
        <strain evidence="6 7">UST030701-084</strain>
    </source>
</reference>
<feature type="transmembrane region" description="Helical" evidence="5">
    <location>
        <begin position="164"/>
        <end position="182"/>
    </location>
</feature>
<comment type="caution">
    <text evidence="6">The sequence shown here is derived from an EMBL/GenBank/DDBJ whole genome shotgun (WGS) entry which is preliminary data.</text>
</comment>
<dbReference type="RefSeq" id="WP_068217021.1">
    <property type="nucleotide sequence ID" value="NZ_CP139724.1"/>
</dbReference>
<feature type="transmembrane region" description="Helical" evidence="5">
    <location>
        <begin position="12"/>
        <end position="30"/>
    </location>
</feature>
<feature type="transmembrane region" description="Helical" evidence="5">
    <location>
        <begin position="102"/>
        <end position="118"/>
    </location>
</feature>
<dbReference type="OrthoDB" id="665023at2"/>
<feature type="transmembrane region" description="Helical" evidence="5">
    <location>
        <begin position="79"/>
        <end position="96"/>
    </location>
</feature>
<dbReference type="InterPro" id="IPR000537">
    <property type="entry name" value="UbiA_prenyltransferase"/>
</dbReference>
<dbReference type="AlphaFoldDB" id="A0A150XH33"/>
<sequence length="301" mass="34392">MFKKATWLHLRIPFSYFLLPIFLFAISLSPNLNESGLLWLFVILHLFVYPASNAFNSYFDKDEGSIGGLKNPPKVDKNVFFIAQAFDTIGLFLALYFFQRNWTLAAMLLVYVLVSRAYSHPSVRLKKYPLLSWLIAGFFQGAWVVWLVYIGLNDFSFTSIFKPHILIPGFLASAILWGSYPMTQVYQHEEDSKRGDITLSIKLGVLGTFHFTAICFAIASASYVWYFASYHELKYGLHFLLALSPVLLFFGWWYLQVRKSATAADFKNTMRLNFISATCLGGFFLYFFLNSSGILNVAGAY</sequence>
<name>A0A150XH33_9BACT</name>
<keyword evidence="2 5" id="KW-0812">Transmembrane</keyword>
<feature type="transmembrane region" description="Helical" evidence="5">
    <location>
        <begin position="36"/>
        <end position="59"/>
    </location>
</feature>
<evidence type="ECO:0000256" key="2">
    <source>
        <dbReference type="ARBA" id="ARBA00022692"/>
    </source>
</evidence>
<evidence type="ECO:0000313" key="6">
    <source>
        <dbReference type="EMBL" id="KYG78022.1"/>
    </source>
</evidence>
<feature type="transmembrane region" description="Helical" evidence="5">
    <location>
        <begin position="130"/>
        <end position="152"/>
    </location>
</feature>
<dbReference type="Pfam" id="PF01040">
    <property type="entry name" value="UbiA"/>
    <property type="match status" value="1"/>
</dbReference>
<keyword evidence="4 5" id="KW-0472">Membrane</keyword>
<accession>A0A150XH33</accession>
<evidence type="ECO:0000313" key="7">
    <source>
        <dbReference type="Proteomes" id="UP000075606"/>
    </source>
</evidence>
<evidence type="ECO:0000256" key="5">
    <source>
        <dbReference type="SAM" id="Phobius"/>
    </source>
</evidence>
<keyword evidence="6" id="KW-0830">Ubiquinone</keyword>
<feature type="transmembrane region" description="Helical" evidence="5">
    <location>
        <begin position="203"/>
        <end position="225"/>
    </location>
</feature>
<dbReference type="GO" id="GO:0016020">
    <property type="term" value="C:membrane"/>
    <property type="evidence" value="ECO:0007669"/>
    <property type="project" value="UniProtKB-SubCell"/>
</dbReference>
<gene>
    <name evidence="6" type="ORF">AWW68_04440</name>
</gene>
<evidence type="ECO:0000256" key="4">
    <source>
        <dbReference type="ARBA" id="ARBA00023136"/>
    </source>
</evidence>